<dbReference type="EMBL" id="SPOI01000236">
    <property type="protein sequence ID" value="TIB31214.1"/>
    <property type="molecule type" value="Genomic_DNA"/>
</dbReference>
<comment type="caution">
    <text evidence="5">The sequence shown here is derived from an EMBL/GenBank/DDBJ whole genome shotgun (WGS) entry which is preliminary data.</text>
</comment>
<evidence type="ECO:0000256" key="3">
    <source>
        <dbReference type="SAM" id="MobiDB-lite"/>
    </source>
</evidence>
<protein>
    <recommendedName>
        <fullName evidence="4">Tetratricopeptide SHNi-TPR domain-containing protein</fullName>
    </recommendedName>
</protein>
<dbReference type="EMBL" id="SPOF01000011">
    <property type="protein sequence ID" value="TIB14350.1"/>
    <property type="molecule type" value="Genomic_DNA"/>
</dbReference>
<dbReference type="AlphaFoldDB" id="A0A4T0HQA4"/>
<evidence type="ECO:0000259" key="4">
    <source>
        <dbReference type="Pfam" id="PF10516"/>
    </source>
</evidence>
<dbReference type="GO" id="GO:0006335">
    <property type="term" value="P:DNA replication-dependent chromatin assembly"/>
    <property type="evidence" value="ECO:0007669"/>
    <property type="project" value="TreeGrafter"/>
</dbReference>
<dbReference type="Pfam" id="PF10516">
    <property type="entry name" value="SHNi-TPR"/>
    <property type="match status" value="1"/>
</dbReference>
<dbReference type="Proteomes" id="UP000306954">
    <property type="component" value="Unassembled WGS sequence"/>
</dbReference>
<dbReference type="PANTHER" id="PTHR15081:SF1">
    <property type="entry name" value="NUCLEAR AUTOANTIGENIC SPERM PROTEIN"/>
    <property type="match status" value="1"/>
</dbReference>
<feature type="region of interest" description="Disordered" evidence="3">
    <location>
        <begin position="315"/>
        <end position="398"/>
    </location>
</feature>
<feature type="region of interest" description="Disordered" evidence="3">
    <location>
        <begin position="87"/>
        <end position="106"/>
    </location>
</feature>
<dbReference type="SUPFAM" id="SSF48452">
    <property type="entry name" value="TPR-like"/>
    <property type="match status" value="1"/>
</dbReference>
<evidence type="ECO:0000313" key="5">
    <source>
        <dbReference type="EMBL" id="TIB14350.1"/>
    </source>
</evidence>
<organism evidence="5 7">
    <name type="scientific">Wallemia ichthyophaga</name>
    <dbReference type="NCBI Taxonomy" id="245174"/>
    <lineage>
        <taxon>Eukaryota</taxon>
        <taxon>Fungi</taxon>
        <taxon>Dikarya</taxon>
        <taxon>Basidiomycota</taxon>
        <taxon>Wallemiomycotina</taxon>
        <taxon>Wallemiomycetes</taxon>
        <taxon>Wallemiales</taxon>
        <taxon>Wallemiaceae</taxon>
        <taxon>Wallemia</taxon>
    </lineage>
</organism>
<feature type="compositionally biased region" description="Acidic residues" evidence="3">
    <location>
        <begin position="116"/>
        <end position="135"/>
    </location>
</feature>
<keyword evidence="2" id="KW-0802">TPR repeat</keyword>
<gene>
    <name evidence="6" type="ORF">E3P86_03363</name>
    <name evidence="5" type="ORF">E3P90_01298</name>
</gene>
<evidence type="ECO:0000313" key="6">
    <source>
        <dbReference type="EMBL" id="TIB31214.1"/>
    </source>
</evidence>
<evidence type="ECO:0000256" key="2">
    <source>
        <dbReference type="ARBA" id="ARBA00022803"/>
    </source>
</evidence>
<reference evidence="7 8" key="1">
    <citation type="submission" date="2019-03" db="EMBL/GenBank/DDBJ databases">
        <title>Sequencing 23 genomes of Wallemia ichthyophaga.</title>
        <authorList>
            <person name="Gostincar C."/>
        </authorList>
    </citation>
    <scope>NUCLEOTIDE SEQUENCE [LARGE SCALE GENOMIC DNA]</scope>
    <source>
        <strain evidence="6 8">EXF-6200</strain>
        <strain evidence="5 7">EXF-8621</strain>
    </source>
</reference>
<dbReference type="InterPro" id="IPR019544">
    <property type="entry name" value="Tetratricopeptide_SHNi-TPR_dom"/>
</dbReference>
<dbReference type="InterPro" id="IPR011990">
    <property type="entry name" value="TPR-like_helical_dom_sf"/>
</dbReference>
<dbReference type="GO" id="GO:0042393">
    <property type="term" value="F:histone binding"/>
    <property type="evidence" value="ECO:0007669"/>
    <property type="project" value="TreeGrafter"/>
</dbReference>
<dbReference type="InterPro" id="IPR051730">
    <property type="entry name" value="NASP-like"/>
</dbReference>
<name>A0A4T0HQA4_WALIC</name>
<feature type="compositionally biased region" description="Basic and acidic residues" evidence="3">
    <location>
        <begin position="363"/>
        <end position="391"/>
    </location>
</feature>
<feature type="domain" description="Tetratricopeptide SHNi-TPR" evidence="4">
    <location>
        <begin position="176"/>
        <end position="213"/>
    </location>
</feature>
<dbReference type="GO" id="GO:0005654">
    <property type="term" value="C:nucleoplasm"/>
    <property type="evidence" value="ECO:0007669"/>
    <property type="project" value="TreeGrafter"/>
</dbReference>
<keyword evidence="1" id="KW-0677">Repeat</keyword>
<evidence type="ECO:0000313" key="8">
    <source>
        <dbReference type="Proteomes" id="UP000310689"/>
    </source>
</evidence>
<evidence type="ECO:0000313" key="7">
    <source>
        <dbReference type="Proteomes" id="UP000306954"/>
    </source>
</evidence>
<dbReference type="Gene3D" id="1.25.40.10">
    <property type="entry name" value="Tetratricopeptide repeat domain"/>
    <property type="match status" value="1"/>
</dbReference>
<dbReference type="Proteomes" id="UP000310689">
    <property type="component" value="Unassembled WGS sequence"/>
</dbReference>
<dbReference type="GO" id="GO:0034080">
    <property type="term" value="P:CENP-A containing chromatin assembly"/>
    <property type="evidence" value="ECO:0007669"/>
    <property type="project" value="TreeGrafter"/>
</dbReference>
<dbReference type="PANTHER" id="PTHR15081">
    <property type="entry name" value="NUCLEAR AUTOANTIGENIC SPERM PROTEIN NASP -RELATED"/>
    <property type="match status" value="1"/>
</dbReference>
<accession>A0A4T0HQA4</accession>
<feature type="region of interest" description="Disordered" evidence="3">
    <location>
        <begin position="112"/>
        <end position="149"/>
    </location>
</feature>
<evidence type="ECO:0000256" key="1">
    <source>
        <dbReference type="ARBA" id="ARBA00022737"/>
    </source>
</evidence>
<proteinExistence type="predicted"/>
<sequence>MSESSSELSNITQEAHRLVSIGNYNEASNKYSDALEIVRDTHGELSVESAALLLKYAESLYLHAVSQSDVIGKSDEAGDTADTADAANAAHTAHTPSTSNASTANTANTDNLIQLSDDDDDDNDDQGDDDNQPEQDPDHSNEDTPDDDFGAAWEVADLAKVIYQKLDGDNNKLCLADAHMLLGDIALELETFEAAALEYSSSLEIKKLILNPTSRVLAEAHFKLAISYELVPGHVRRDTALVHVQDAKEVLDGRLGELKKRVESGAPVEVSGENENNDKPALRERVERLSIEDATKEIKDIEELIGDLREKIAELEQPPPPASEDPSKSTVDVLVAEMDKAKQSVASDAPVNVLQPKKKQDKRKAEDQPASEADKKVKSDPHAHPGKKTETENEETPN</sequence>